<dbReference type="Pfam" id="PF00076">
    <property type="entry name" value="RRM_1"/>
    <property type="match status" value="1"/>
</dbReference>
<dbReference type="SMART" id="SM00360">
    <property type="entry name" value="RRM"/>
    <property type="match status" value="1"/>
</dbReference>
<dbReference type="Proteomes" id="UP001651158">
    <property type="component" value="Unassembled WGS sequence"/>
</dbReference>
<accession>A0ABR4QLN7</accession>
<feature type="compositionally biased region" description="Polar residues" evidence="3">
    <location>
        <begin position="49"/>
        <end position="59"/>
    </location>
</feature>
<dbReference type="InterPro" id="IPR012677">
    <property type="entry name" value="Nucleotide-bd_a/b_plait_sf"/>
</dbReference>
<dbReference type="CDD" id="cd12362">
    <property type="entry name" value="RRM3_CELF1-6"/>
    <property type="match status" value="1"/>
</dbReference>
<feature type="region of interest" description="Disordered" evidence="3">
    <location>
        <begin position="1"/>
        <end position="62"/>
    </location>
</feature>
<evidence type="ECO:0000259" key="4">
    <source>
        <dbReference type="PROSITE" id="PS50102"/>
    </source>
</evidence>
<evidence type="ECO:0000313" key="6">
    <source>
        <dbReference type="Proteomes" id="UP001651158"/>
    </source>
</evidence>
<comment type="caution">
    <text evidence="5">The sequence shown here is derived from an EMBL/GenBank/DDBJ whole genome shotgun (WGS) entry which is preliminary data.</text>
</comment>
<evidence type="ECO:0000256" key="3">
    <source>
        <dbReference type="SAM" id="MobiDB-lite"/>
    </source>
</evidence>
<dbReference type="SUPFAM" id="SSF54928">
    <property type="entry name" value="RNA-binding domain, RBD"/>
    <property type="match status" value="1"/>
</dbReference>
<evidence type="ECO:0000256" key="2">
    <source>
        <dbReference type="PROSITE-ProRule" id="PRU00176"/>
    </source>
</evidence>
<evidence type="ECO:0000313" key="5">
    <source>
        <dbReference type="EMBL" id="KAL5110570.1"/>
    </source>
</evidence>
<keyword evidence="6" id="KW-1185">Reference proteome</keyword>
<dbReference type="InterPro" id="IPR050502">
    <property type="entry name" value="Euk_RNA-bind_prot"/>
</dbReference>
<name>A0ABR4QLN7_9CEST</name>
<dbReference type="PANTHER" id="PTHR48025">
    <property type="entry name" value="OS02G0815200 PROTEIN"/>
    <property type="match status" value="1"/>
</dbReference>
<feature type="region of interest" description="Disordered" evidence="3">
    <location>
        <begin position="78"/>
        <end position="97"/>
    </location>
</feature>
<dbReference type="EMBL" id="JAKROA010000002">
    <property type="protein sequence ID" value="KAL5110570.1"/>
    <property type="molecule type" value="Genomic_DNA"/>
</dbReference>
<proteinExistence type="predicted"/>
<dbReference type="PROSITE" id="PS50102">
    <property type="entry name" value="RRM"/>
    <property type="match status" value="1"/>
</dbReference>
<dbReference type="InterPro" id="IPR000504">
    <property type="entry name" value="RRM_dom"/>
</dbReference>
<dbReference type="PANTHER" id="PTHR48025:SF1">
    <property type="entry name" value="RRM DOMAIN-CONTAINING PROTEIN"/>
    <property type="match status" value="1"/>
</dbReference>
<dbReference type="Gene3D" id="3.30.70.330">
    <property type="match status" value="1"/>
</dbReference>
<reference evidence="5 6" key="1">
    <citation type="journal article" date="2022" name="Front. Cell. Infect. Microbiol.">
        <title>The Genomes of Two Strains of Taenia crassiceps the Animal Model for the Study of Human Cysticercosis.</title>
        <authorList>
            <person name="Bobes R.J."/>
            <person name="Estrada K."/>
            <person name="Rios-Valencia D.G."/>
            <person name="Calderon-Gallegos A."/>
            <person name="de la Torre P."/>
            <person name="Carrero J.C."/>
            <person name="Sanchez-Flores A."/>
            <person name="Laclette J.P."/>
        </authorList>
    </citation>
    <scope>NUCLEOTIDE SEQUENCE [LARGE SCALE GENOMIC DNA]</scope>
    <source>
        <strain evidence="5">WFUcys</strain>
    </source>
</reference>
<keyword evidence="1 2" id="KW-0694">RNA-binding</keyword>
<organism evidence="5 6">
    <name type="scientific">Taenia crassiceps</name>
    <dbReference type="NCBI Taxonomy" id="6207"/>
    <lineage>
        <taxon>Eukaryota</taxon>
        <taxon>Metazoa</taxon>
        <taxon>Spiralia</taxon>
        <taxon>Lophotrochozoa</taxon>
        <taxon>Platyhelminthes</taxon>
        <taxon>Cestoda</taxon>
        <taxon>Eucestoda</taxon>
        <taxon>Cyclophyllidea</taxon>
        <taxon>Taeniidae</taxon>
        <taxon>Taenia</taxon>
    </lineage>
</organism>
<dbReference type="InterPro" id="IPR035979">
    <property type="entry name" value="RBD_domain_sf"/>
</dbReference>
<gene>
    <name evidence="5" type="ORF">TcWFU_006802</name>
</gene>
<protein>
    <submittedName>
        <fullName evidence="5">CUGBP Elav-like family member 6</fullName>
    </submittedName>
</protein>
<feature type="domain" description="RRM" evidence="4">
    <location>
        <begin position="367"/>
        <end position="445"/>
    </location>
</feature>
<evidence type="ECO:0000256" key="1">
    <source>
        <dbReference type="ARBA" id="ARBA00022884"/>
    </source>
</evidence>
<sequence length="451" mass="47767">MDHHQSPVSPPHMDATAESVNSDGTTVPRVQENGDSSGAINNHADPRESNQPTLLNGNFSPARPDNLLSCGVTNGFSGRNSDIPGPSRSNGHIPPSFPSASPAMVSLGGLDVAQLSTLYQQMVDPVALTNFLMNSSTAPTPSTSNGHGQYLPSLYSNSTTVGQVQPVQQQVESACPPILTVPSETSSITTPSPGAVVLPSVWQNPAAAAAAAAAAAISSNPGPSTSNTAAAIGAFYEAVRNHPMMVQSHTFPQPAPSPGAFHLDSATQALAFMVAQQNSQHLLLQNQHQQQQQFFVNQLHNSQSHPSGLMLPTMPGITTNGAVAQPPAFGYPQFGLAGIHNIAQMLAAPLQQRPAIREPMLTGPEGSNLFIYHLPQEYGDMDLVNLFSPFGQVISAKVFVDRATNQSKCFGFVSYNNPYSAQRAITEMNGYSVGPKRLKVQLKRPRAPNQQ</sequence>